<feature type="domain" description="Origin recognition complex subunit 4 C-terminal" evidence="8">
    <location>
        <begin position="468"/>
        <end position="703"/>
    </location>
</feature>
<keyword evidence="5" id="KW-0539">Nucleus</keyword>
<sequence>MVESRASKRRRVSETPETNGHTIESDEIPATPPPDEHDDLMAMDIDGPEADEALAATPSKSSRRRRSTVNGAAKQEEDTETPSRSVRASGRQRKAPQRYEEDAVALEKTRRPRRTAAAETPSKTPRSTRGARSVRKEDSPDDMNMTDDDDGSPEPKASVSRRRSARTTRKKYSEESEPTADAAKDVTDSPLVVNGGMDDSYDPVTAQLQQDLIQDVDVHEEQPQITPLPDYAETFCKTCDPHLREEVGILSNLVLEKLTGRRLVPLKGLDAEYEKVYQLVEQTVTAGEGNSMLLMGSRGSGKTAMVESIISTLAKDHKDDFHVVRLNGFLHTDDRLALREIWRQLGRETHTEDEASKVNSYADTMATLLALLSHPEELFDGSDMTGIPTAKSVVIVLEEFDLFATHPRQTLLYNLFDIAQARKAPLAVLGLTTKVDVTEALEKRVKSRFSHRYVFLPSARTFEGFSEACLSALDVADEEIQDSELWQLKPGPRSQLIDSWRIFLKGLWADKEFEGHLLRIYNQTKSVKDFFSSALLPISNLHQSAFGVLDGESTSLEVPTPQSFVSHNLACPDPAPLPFALSMTGSASSTSLPLSLLLAATRLTALHDPGVDMGNPQDVAPLALSFPAAYAEYVRLLTSAKANAAAQGAAVTGGRVWGRDVSREAWEKLVGWGVVVPLGSGNGTTDGKMFRVEVSFEEVTDMVGGGGSLGRWWRA</sequence>
<reference evidence="10" key="1">
    <citation type="submission" date="2020-06" db="EMBL/GenBank/DDBJ databases">
        <title>A chromosome-scale genome assembly of Talaromyces rugulosus W13939.</title>
        <authorList>
            <person name="Wang B."/>
            <person name="Guo L."/>
            <person name="Ye K."/>
            <person name="Wang L."/>
        </authorList>
    </citation>
    <scope>NUCLEOTIDE SEQUENCE [LARGE SCALE GENOMIC DNA]</scope>
    <source>
        <strain evidence="10">W13939</strain>
    </source>
</reference>
<dbReference type="Proteomes" id="UP000509510">
    <property type="component" value="Chromosome IV"/>
</dbReference>
<dbReference type="InterPro" id="IPR027417">
    <property type="entry name" value="P-loop_NTPase"/>
</dbReference>
<accession>A0A7H8R3B1</accession>
<evidence type="ECO:0000256" key="6">
    <source>
        <dbReference type="SAM" id="MobiDB-lite"/>
    </source>
</evidence>
<comment type="similarity">
    <text evidence="2">Belongs to the ORC4 family.</text>
</comment>
<evidence type="ECO:0000256" key="5">
    <source>
        <dbReference type="ARBA" id="ARBA00023242"/>
    </source>
</evidence>
<dbReference type="GO" id="GO:0005664">
    <property type="term" value="C:nuclear origin of replication recognition complex"/>
    <property type="evidence" value="ECO:0007669"/>
    <property type="project" value="TreeGrafter"/>
</dbReference>
<dbReference type="FunFam" id="3.40.50.300:FF:001597">
    <property type="entry name" value="Origin recognition complex subunit Orc4"/>
    <property type="match status" value="1"/>
</dbReference>
<dbReference type="PANTHER" id="PTHR12087:SF0">
    <property type="entry name" value="ORIGIN RECOGNITION COMPLEX SUBUNIT 4"/>
    <property type="match status" value="1"/>
</dbReference>
<evidence type="ECO:0000256" key="1">
    <source>
        <dbReference type="ARBA" id="ARBA00004123"/>
    </source>
</evidence>
<protein>
    <submittedName>
        <fullName evidence="9">Uncharacterized protein</fullName>
    </submittedName>
</protein>
<dbReference type="AlphaFoldDB" id="A0A7H8R3B1"/>
<dbReference type="KEGG" id="trg:TRUGW13939_07762"/>
<organism evidence="9 10">
    <name type="scientific">Talaromyces rugulosus</name>
    <name type="common">Penicillium rugulosum</name>
    <dbReference type="NCBI Taxonomy" id="121627"/>
    <lineage>
        <taxon>Eukaryota</taxon>
        <taxon>Fungi</taxon>
        <taxon>Dikarya</taxon>
        <taxon>Ascomycota</taxon>
        <taxon>Pezizomycotina</taxon>
        <taxon>Eurotiomycetes</taxon>
        <taxon>Eurotiomycetidae</taxon>
        <taxon>Eurotiales</taxon>
        <taxon>Trichocomaceae</taxon>
        <taxon>Talaromyces</taxon>
        <taxon>Talaromyces sect. Islandici</taxon>
    </lineage>
</organism>
<keyword evidence="3" id="KW-0235">DNA replication</keyword>
<dbReference type="Pfam" id="PF14629">
    <property type="entry name" value="ORC4_C"/>
    <property type="match status" value="1"/>
</dbReference>
<evidence type="ECO:0000259" key="7">
    <source>
        <dbReference type="Pfam" id="PF13191"/>
    </source>
</evidence>
<dbReference type="InterPro" id="IPR032705">
    <property type="entry name" value="ORC4_C"/>
</dbReference>
<dbReference type="Pfam" id="PF13191">
    <property type="entry name" value="AAA_16"/>
    <property type="match status" value="1"/>
</dbReference>
<dbReference type="Gene3D" id="3.40.50.300">
    <property type="entry name" value="P-loop containing nucleotide triphosphate hydrolases"/>
    <property type="match status" value="1"/>
</dbReference>
<dbReference type="EMBL" id="CP055901">
    <property type="protein sequence ID" value="QKX60616.1"/>
    <property type="molecule type" value="Genomic_DNA"/>
</dbReference>
<dbReference type="GeneID" id="55995252"/>
<evidence type="ECO:0000313" key="10">
    <source>
        <dbReference type="Proteomes" id="UP000509510"/>
    </source>
</evidence>
<dbReference type="PANTHER" id="PTHR12087">
    <property type="entry name" value="ORIGIN RECOGNITION COMPLEX SUBUNIT 4"/>
    <property type="match status" value="1"/>
</dbReference>
<comment type="subcellular location">
    <subcellularLocation>
        <location evidence="1">Nucleus</location>
    </subcellularLocation>
</comment>
<evidence type="ECO:0000256" key="4">
    <source>
        <dbReference type="ARBA" id="ARBA00023125"/>
    </source>
</evidence>
<feature type="region of interest" description="Disordered" evidence="6">
    <location>
        <begin position="1"/>
        <end position="202"/>
    </location>
</feature>
<name>A0A7H8R3B1_TALRU</name>
<dbReference type="RefSeq" id="XP_035346792.1">
    <property type="nucleotide sequence ID" value="XM_035490899.1"/>
</dbReference>
<evidence type="ECO:0000259" key="8">
    <source>
        <dbReference type="Pfam" id="PF14629"/>
    </source>
</evidence>
<proteinExistence type="inferred from homology"/>
<evidence type="ECO:0000256" key="2">
    <source>
        <dbReference type="ARBA" id="ARBA00005334"/>
    </source>
</evidence>
<keyword evidence="4" id="KW-0238">DNA-binding</keyword>
<feature type="compositionally biased region" description="Basic and acidic residues" evidence="6">
    <location>
        <begin position="97"/>
        <end position="109"/>
    </location>
</feature>
<keyword evidence="10" id="KW-1185">Reference proteome</keyword>
<gene>
    <name evidence="9" type="ORF">TRUGW13939_07762</name>
</gene>
<dbReference type="OrthoDB" id="343623at2759"/>
<evidence type="ECO:0000256" key="3">
    <source>
        <dbReference type="ARBA" id="ARBA00022705"/>
    </source>
</evidence>
<dbReference type="InterPro" id="IPR016527">
    <property type="entry name" value="ORC4"/>
</dbReference>
<dbReference type="SUPFAM" id="SSF52540">
    <property type="entry name" value="P-loop containing nucleoside triphosphate hydrolases"/>
    <property type="match status" value="1"/>
</dbReference>
<feature type="domain" description="Orc1-like AAA ATPase" evidence="7">
    <location>
        <begin position="266"/>
        <end position="428"/>
    </location>
</feature>
<dbReference type="GO" id="GO:0003688">
    <property type="term" value="F:DNA replication origin binding"/>
    <property type="evidence" value="ECO:0007669"/>
    <property type="project" value="TreeGrafter"/>
</dbReference>
<dbReference type="InterPro" id="IPR041664">
    <property type="entry name" value="AAA_16"/>
</dbReference>
<evidence type="ECO:0000313" key="9">
    <source>
        <dbReference type="EMBL" id="QKX60616.1"/>
    </source>
</evidence>
<feature type="compositionally biased region" description="Acidic residues" evidence="6">
    <location>
        <begin position="139"/>
        <end position="152"/>
    </location>
</feature>
<feature type="compositionally biased region" description="Basic residues" evidence="6">
    <location>
        <begin position="159"/>
        <end position="170"/>
    </location>
</feature>
<dbReference type="GO" id="GO:0006270">
    <property type="term" value="P:DNA replication initiation"/>
    <property type="evidence" value="ECO:0007669"/>
    <property type="project" value="TreeGrafter"/>
</dbReference>